<evidence type="ECO:0000313" key="4">
    <source>
        <dbReference type="Proteomes" id="UP000029549"/>
    </source>
</evidence>
<reference evidence="4 5" key="1">
    <citation type="submission" date="2013-09" db="EMBL/GenBank/DDBJ databases">
        <title>High correlation between genotypes and phenotypes of environmental bacteria Comamonas testosteroni strains.</title>
        <authorList>
            <person name="Liu L."/>
            <person name="Zhu W."/>
            <person name="Xia X."/>
            <person name="Xu B."/>
            <person name="Luo M."/>
            <person name="Wang G."/>
        </authorList>
    </citation>
    <scope>NUCLEOTIDE SEQUENCE [LARGE SCALE GENOMIC DNA]</scope>
    <source>
        <strain evidence="3 4">DF2</strain>
        <strain evidence="2 5">JL14</strain>
    </source>
</reference>
<keyword evidence="1" id="KW-0812">Transmembrane</keyword>
<feature type="transmembrane region" description="Helical" evidence="1">
    <location>
        <begin position="12"/>
        <end position="36"/>
    </location>
</feature>
<protein>
    <submittedName>
        <fullName evidence="2">Uncharacterized protein</fullName>
    </submittedName>
</protein>
<dbReference type="Proteomes" id="UP000029567">
    <property type="component" value="Unassembled WGS sequence"/>
</dbReference>
<dbReference type="AlphaFoldDB" id="A0A0E3BGV3"/>
<dbReference type="EMBL" id="AWTP01000067">
    <property type="protein sequence ID" value="KGH17090.1"/>
    <property type="molecule type" value="Genomic_DNA"/>
</dbReference>
<keyword evidence="1" id="KW-1133">Transmembrane helix</keyword>
<accession>A0A0E3BGV3</accession>
<evidence type="ECO:0000313" key="3">
    <source>
        <dbReference type="EMBL" id="KGH17090.1"/>
    </source>
</evidence>
<proteinExistence type="predicted"/>
<comment type="caution">
    <text evidence="2">The sequence shown here is derived from an EMBL/GenBank/DDBJ whole genome shotgun (WGS) entry which is preliminary data.</text>
</comment>
<keyword evidence="1" id="KW-0472">Membrane</keyword>
<gene>
    <name evidence="2" type="ORF">P245_11895</name>
    <name evidence="3" type="ORF">P608_05965</name>
</gene>
<organism evidence="2 5">
    <name type="scientific">Comamonas thiooxydans</name>
    <dbReference type="NCBI Taxonomy" id="363952"/>
    <lineage>
        <taxon>Bacteria</taxon>
        <taxon>Pseudomonadati</taxon>
        <taxon>Pseudomonadota</taxon>
        <taxon>Betaproteobacteria</taxon>
        <taxon>Burkholderiales</taxon>
        <taxon>Comamonadaceae</taxon>
        <taxon>Comamonas</taxon>
    </lineage>
</organism>
<keyword evidence="4" id="KW-1185">Reference proteome</keyword>
<sequence>MKVKNAPSRVPPGLAASAIVIITTTYIQAMAMRYMVFL</sequence>
<evidence type="ECO:0000256" key="1">
    <source>
        <dbReference type="SAM" id="Phobius"/>
    </source>
</evidence>
<dbReference type="Proteomes" id="UP000029549">
    <property type="component" value="Unassembled WGS sequence"/>
</dbReference>
<evidence type="ECO:0000313" key="5">
    <source>
        <dbReference type="Proteomes" id="UP000029567"/>
    </source>
</evidence>
<name>A0A0E3BGV3_9BURK</name>
<evidence type="ECO:0000313" key="2">
    <source>
        <dbReference type="EMBL" id="KGG92340.1"/>
    </source>
</evidence>
<dbReference type="EMBL" id="AWTN01000088">
    <property type="protein sequence ID" value="KGG92340.1"/>
    <property type="molecule type" value="Genomic_DNA"/>
</dbReference>